<evidence type="ECO:0000259" key="1">
    <source>
        <dbReference type="Pfam" id="PF00501"/>
    </source>
</evidence>
<name>S5FRC7_9CYAN</name>
<dbReference type="InterPro" id="IPR000873">
    <property type="entry name" value="AMP-dep_synth/lig_dom"/>
</dbReference>
<protein>
    <submittedName>
        <fullName evidence="2">Non-ribosomal peptide synthetase</fullName>
    </submittedName>
</protein>
<dbReference type="SUPFAM" id="SSF56801">
    <property type="entry name" value="Acetyl-CoA synthetase-like"/>
    <property type="match status" value="1"/>
</dbReference>
<dbReference type="InterPro" id="IPR020845">
    <property type="entry name" value="AMP-binding_CS"/>
</dbReference>
<dbReference type="EMBL" id="KC813181">
    <property type="protein sequence ID" value="AGQ47112.1"/>
    <property type="molecule type" value="Genomic_DNA"/>
</dbReference>
<dbReference type="Pfam" id="PF00501">
    <property type="entry name" value="AMP-binding"/>
    <property type="match status" value="1"/>
</dbReference>
<dbReference type="InterPro" id="IPR042099">
    <property type="entry name" value="ANL_N_sf"/>
</dbReference>
<dbReference type="InterPro" id="IPR020459">
    <property type="entry name" value="AMP-binding"/>
</dbReference>
<dbReference type="PANTHER" id="PTHR45527">
    <property type="entry name" value="NONRIBOSOMAL PEPTIDE SYNTHETASE"/>
    <property type="match status" value="1"/>
</dbReference>
<dbReference type="PANTHER" id="PTHR45527:SF1">
    <property type="entry name" value="FATTY ACID SYNTHASE"/>
    <property type="match status" value="1"/>
</dbReference>
<dbReference type="GO" id="GO:0043041">
    <property type="term" value="P:amino acid activation for nonribosomal peptide biosynthetic process"/>
    <property type="evidence" value="ECO:0007669"/>
    <property type="project" value="TreeGrafter"/>
</dbReference>
<evidence type="ECO:0000313" key="2">
    <source>
        <dbReference type="EMBL" id="AGQ47112.1"/>
    </source>
</evidence>
<dbReference type="PROSITE" id="PS00455">
    <property type="entry name" value="AMP_BINDING"/>
    <property type="match status" value="1"/>
</dbReference>
<dbReference type="Gene3D" id="3.40.50.12780">
    <property type="entry name" value="N-terminal domain of ligase-like"/>
    <property type="match status" value="1"/>
</dbReference>
<reference evidence="2" key="1">
    <citation type="submission" date="2013-03" db="EMBL/GenBank/DDBJ databases">
        <title>Prediction of bioactive compounds from cyanobacterial strains isolated from the Portuguese coast.</title>
        <authorList>
            <person name="Brito A."/>
            <person name="Gaifem J."/>
            <person name="Ramos V."/>
            <person name="Vasconcelos V."/>
            <person name="Mendes M.V."/>
            <person name="Tamagnini P."/>
        </authorList>
    </citation>
    <scope>NUCLEOTIDE SEQUENCE</scope>
    <source>
        <strain evidence="2">LEGE 06100</strain>
    </source>
</reference>
<dbReference type="GO" id="GO:0044550">
    <property type="term" value="P:secondary metabolite biosynthetic process"/>
    <property type="evidence" value="ECO:0007669"/>
    <property type="project" value="TreeGrafter"/>
</dbReference>
<sequence length="298" mass="33488">RWRLCPQLQVSKAEKISWEEFQAKAQAYSAQNPEIDCLPGDPAYLIYTSGTTGRPKGVVLDQLNLYHFVSVVREKPGISADDRVLAVSSVSFDIALLETLVSLVFGAQIVILDREQRKEPRLILEQLEKRAITVMFATPSHWKMMLEAGWTRRIDQVRMISGEEPLDVSLAQRLLPRGAELWNVYGPTETTVYATIKQVLATDLEMTVGTPVVNTQILVVDTDGNPVQKGRKGEIWIAGHGVGRGYFNQPELTRERFMENPIEAGSRCQVYKTGDLGWINPADELVISGRMDHQVKIR</sequence>
<feature type="non-terminal residue" evidence="2">
    <location>
        <position position="298"/>
    </location>
</feature>
<dbReference type="GO" id="GO:0031177">
    <property type="term" value="F:phosphopantetheine binding"/>
    <property type="evidence" value="ECO:0007669"/>
    <property type="project" value="TreeGrafter"/>
</dbReference>
<proteinExistence type="predicted"/>
<organism evidence="2">
    <name type="scientific">Calothrix sp. LEGE 06100</name>
    <dbReference type="NCBI Taxonomy" id="945716"/>
    <lineage>
        <taxon>Bacteria</taxon>
        <taxon>Bacillati</taxon>
        <taxon>Cyanobacteriota</taxon>
        <taxon>Cyanophyceae</taxon>
        <taxon>Nostocales</taxon>
        <taxon>Calotrichaceae</taxon>
        <taxon>Calothrix</taxon>
    </lineage>
</organism>
<accession>S5FRC7</accession>
<dbReference type="PRINTS" id="PR00154">
    <property type="entry name" value="AMPBINDING"/>
</dbReference>
<dbReference type="GO" id="GO:0005737">
    <property type="term" value="C:cytoplasm"/>
    <property type="evidence" value="ECO:0007669"/>
    <property type="project" value="TreeGrafter"/>
</dbReference>
<feature type="domain" description="AMP-dependent synthetase/ligase" evidence="1">
    <location>
        <begin position="15"/>
        <end position="247"/>
    </location>
</feature>
<feature type="non-terminal residue" evidence="2">
    <location>
        <position position="1"/>
    </location>
</feature>
<dbReference type="AlphaFoldDB" id="S5FRC7"/>